<gene>
    <name evidence="4" type="ORF">P186_1433</name>
</gene>
<dbReference type="Gene3D" id="1.10.439.10">
    <property type="entry name" value="Penicillin Amidohydrolase, domain 1"/>
    <property type="match status" value="1"/>
</dbReference>
<keyword evidence="2" id="KW-0378">Hydrolase</keyword>
<dbReference type="InterPro" id="IPR043147">
    <property type="entry name" value="Penicillin_amidase_A-knob"/>
</dbReference>
<proteinExistence type="inferred from homology"/>
<dbReference type="InterPro" id="IPR029055">
    <property type="entry name" value="Ntn_hydrolases_N"/>
</dbReference>
<protein>
    <submittedName>
        <fullName evidence="4">Penicillin amidase</fullName>
    </submittedName>
</protein>
<accession>G7VEP2</accession>
<organism evidence="4 5">
    <name type="scientific">Pyrobaculum ferrireducens</name>
    <dbReference type="NCBI Taxonomy" id="1104324"/>
    <lineage>
        <taxon>Archaea</taxon>
        <taxon>Thermoproteota</taxon>
        <taxon>Thermoprotei</taxon>
        <taxon>Thermoproteales</taxon>
        <taxon>Thermoproteaceae</taxon>
        <taxon>Pyrobaculum</taxon>
    </lineage>
</organism>
<evidence type="ECO:0000256" key="1">
    <source>
        <dbReference type="ARBA" id="ARBA00006586"/>
    </source>
</evidence>
<dbReference type="RefSeq" id="WP_014288684.1">
    <property type="nucleotide sequence ID" value="NC_016645.1"/>
</dbReference>
<dbReference type="EMBL" id="CP003098">
    <property type="protein sequence ID" value="AET32858.1"/>
    <property type="molecule type" value="Genomic_DNA"/>
</dbReference>
<dbReference type="OrthoDB" id="56056at2157"/>
<sequence>MKWVGVAVIVLVFLVVFLMPPSLLRFADPFQGPLKAVARPAPPAPLENYALVIKAADEREAFYKLGYAHAYYRFFQMDVMRRVAEGRLSELVGGAALDTDIYFRTRGLYMSAEKTWEYIKQNYPQYAALVEEYVRGVNDYLAANPPIVEYLILGKRPEPWRPVDTFAVNKLIAWSLSGGEDDLQLKVLVDALGPQFLDIALARELNTPILPRKATFSPAIELGSNNWIISPNLTATGRPILANDPHLSLTAPPTWIFQRVETPDYTVMGVAFPGTPVVVIGTNGYVAWGFTNTGVDVIDYYYYVWNGTKYLYKGAWIEADKRVERFRICDLDNRCVEKTVEVLETVHGPVIEFRGQRYAMRWLGNNVTLEALALYYMDRARNLTEFLNGLRYFVTPSQNTVYADRYGVVAYFASGYYPIREGGYLPFNGSRGEGEWTGYVWLPSVLNYVNPPYLATANNKVADANIYLQWRWADRYRHDRIMELIAQKLARGKITVEDVMDIQRDVVDISCRDVKQLLELYGGDSGRRLLDELNRWSCEMSPGSTTASRYAAFLYNLQKLAWERFNISITFVPFEVTVASIKKGLIDRSVVEKAAEEALKVNAPWGSVHKYAISHLLGSAFPGLNYRRVEAPGDWFTVNVAPGFNVAHGPSVRFIVAFGSGVYMMLPGGPDGDPLSPLYDAMYMPWVRGEYVKVG</sequence>
<name>G7VEP2_9CREN</name>
<dbReference type="Proteomes" id="UP000005867">
    <property type="component" value="Chromosome"/>
</dbReference>
<dbReference type="CDD" id="cd03747">
    <property type="entry name" value="Ntn_PGA_like"/>
    <property type="match status" value="1"/>
</dbReference>
<keyword evidence="5" id="KW-1185">Reference proteome</keyword>
<dbReference type="Gene3D" id="3.60.20.10">
    <property type="entry name" value="Glutamine Phosphoribosylpyrophosphate, subunit 1, domain 1"/>
    <property type="match status" value="1"/>
</dbReference>
<dbReference type="BioCyc" id="PSP1104324:GJSN-1408-MONOMER"/>
<dbReference type="GeneID" id="11595692"/>
<dbReference type="InterPro" id="IPR002692">
    <property type="entry name" value="S45"/>
</dbReference>
<dbReference type="AlphaFoldDB" id="G7VEP2"/>
<dbReference type="Gene3D" id="1.10.1400.10">
    <property type="match status" value="1"/>
</dbReference>
<dbReference type="MEROPS" id="S45.003"/>
<evidence type="ECO:0000313" key="4">
    <source>
        <dbReference type="EMBL" id="AET32858.1"/>
    </source>
</evidence>
<dbReference type="Pfam" id="PF01804">
    <property type="entry name" value="Penicil_amidase"/>
    <property type="match status" value="1"/>
</dbReference>
<dbReference type="HOGENOM" id="CLU_011790_0_1_2"/>
<dbReference type="InterPro" id="IPR014395">
    <property type="entry name" value="Pen/GL7ACA/AHL_acylase"/>
</dbReference>
<comment type="similarity">
    <text evidence="1">Belongs to the peptidase S45 family.</text>
</comment>
<dbReference type="InterPro" id="IPR023343">
    <property type="entry name" value="Penicillin_amidase_dom1"/>
</dbReference>
<dbReference type="SUPFAM" id="SSF56235">
    <property type="entry name" value="N-terminal nucleophile aminohydrolases (Ntn hydrolases)"/>
    <property type="match status" value="1"/>
</dbReference>
<dbReference type="Gene3D" id="2.30.120.10">
    <property type="match status" value="1"/>
</dbReference>
<reference evidence="4 5" key="1">
    <citation type="journal article" date="2012" name="J. Bacteriol.">
        <title>Complete genome sequence of strain 1860, a crenarchaeon of the genus pyrobaculum able to grow with various electron acceptors.</title>
        <authorList>
            <person name="Mardanov A.V."/>
            <person name="Gumerov V.M."/>
            <person name="Slobodkina G.B."/>
            <person name="Beletsky A.V."/>
            <person name="Bonch-Osmolovskaya E.A."/>
            <person name="Ravin N.V."/>
            <person name="Skryabin K.G."/>
        </authorList>
    </citation>
    <scope>NUCLEOTIDE SEQUENCE [LARGE SCALE GENOMIC DNA]</scope>
    <source>
        <strain evidence="4 5">1860</strain>
    </source>
</reference>
<keyword evidence="3" id="KW-0865">Zymogen</keyword>
<dbReference type="GO" id="GO:0016811">
    <property type="term" value="F:hydrolase activity, acting on carbon-nitrogen (but not peptide) bonds, in linear amides"/>
    <property type="evidence" value="ECO:0007669"/>
    <property type="project" value="InterPro"/>
</dbReference>
<evidence type="ECO:0000313" key="5">
    <source>
        <dbReference type="Proteomes" id="UP000005867"/>
    </source>
</evidence>
<dbReference type="PANTHER" id="PTHR34218">
    <property type="entry name" value="PEPTIDASE S45 PENICILLIN AMIDASE"/>
    <property type="match status" value="1"/>
</dbReference>
<evidence type="ECO:0000256" key="2">
    <source>
        <dbReference type="ARBA" id="ARBA00022801"/>
    </source>
</evidence>
<dbReference type="GO" id="GO:0017000">
    <property type="term" value="P:antibiotic biosynthetic process"/>
    <property type="evidence" value="ECO:0007669"/>
    <property type="project" value="InterPro"/>
</dbReference>
<dbReference type="InterPro" id="IPR043146">
    <property type="entry name" value="Penicillin_amidase_N_B-knob"/>
</dbReference>
<dbReference type="KEGG" id="pyr:P186_1433"/>
<dbReference type="STRING" id="1104324.P186_1433"/>
<dbReference type="PANTHER" id="PTHR34218:SF4">
    <property type="entry name" value="ACYL-HOMOSERINE LACTONE ACYLASE QUIP"/>
    <property type="match status" value="1"/>
</dbReference>
<dbReference type="PIRSF" id="PIRSF001227">
    <property type="entry name" value="Pen_acylase"/>
    <property type="match status" value="1"/>
</dbReference>
<dbReference type="eggNOG" id="arCOG04082">
    <property type="taxonomic scope" value="Archaea"/>
</dbReference>
<evidence type="ECO:0000256" key="3">
    <source>
        <dbReference type="ARBA" id="ARBA00023145"/>
    </source>
</evidence>